<sequence length="83" mass="9295">MKASLTEIHTIVSTPLALRSPDFSTNSGREETRYIGRRCRESKMVTGRGSGVVSLEKKMGKGVLSSHRRSLAVGLGFRFWRIR</sequence>
<reference evidence="1 2" key="2">
    <citation type="journal article" date="2022" name="Mol. Ecol. Resour.">
        <title>The genomes of chicory, endive, great burdock and yacon provide insights into Asteraceae paleo-polyploidization history and plant inulin production.</title>
        <authorList>
            <person name="Fan W."/>
            <person name="Wang S."/>
            <person name="Wang H."/>
            <person name="Wang A."/>
            <person name="Jiang F."/>
            <person name="Liu H."/>
            <person name="Zhao H."/>
            <person name="Xu D."/>
            <person name="Zhang Y."/>
        </authorList>
    </citation>
    <scope>NUCLEOTIDE SEQUENCE [LARGE SCALE GENOMIC DNA]</scope>
    <source>
        <strain evidence="2">cv. Niubang</strain>
    </source>
</reference>
<reference evidence="2" key="1">
    <citation type="journal article" date="2022" name="Mol. Ecol. Resour.">
        <title>The genomes of chicory, endive, great burdock and yacon provide insights into Asteraceae palaeo-polyploidization history and plant inulin production.</title>
        <authorList>
            <person name="Fan W."/>
            <person name="Wang S."/>
            <person name="Wang H."/>
            <person name="Wang A."/>
            <person name="Jiang F."/>
            <person name="Liu H."/>
            <person name="Zhao H."/>
            <person name="Xu D."/>
            <person name="Zhang Y."/>
        </authorList>
    </citation>
    <scope>NUCLEOTIDE SEQUENCE [LARGE SCALE GENOMIC DNA]</scope>
    <source>
        <strain evidence="2">cv. Niubang</strain>
    </source>
</reference>
<proteinExistence type="predicted"/>
<keyword evidence="2" id="KW-1185">Reference proteome</keyword>
<organism evidence="1 2">
    <name type="scientific">Arctium lappa</name>
    <name type="common">Greater burdock</name>
    <name type="synonym">Lappa major</name>
    <dbReference type="NCBI Taxonomy" id="4217"/>
    <lineage>
        <taxon>Eukaryota</taxon>
        <taxon>Viridiplantae</taxon>
        <taxon>Streptophyta</taxon>
        <taxon>Embryophyta</taxon>
        <taxon>Tracheophyta</taxon>
        <taxon>Spermatophyta</taxon>
        <taxon>Magnoliopsida</taxon>
        <taxon>eudicotyledons</taxon>
        <taxon>Gunneridae</taxon>
        <taxon>Pentapetalae</taxon>
        <taxon>asterids</taxon>
        <taxon>campanulids</taxon>
        <taxon>Asterales</taxon>
        <taxon>Asteraceae</taxon>
        <taxon>Carduoideae</taxon>
        <taxon>Cardueae</taxon>
        <taxon>Arctiinae</taxon>
        <taxon>Arctium</taxon>
    </lineage>
</organism>
<evidence type="ECO:0000313" key="1">
    <source>
        <dbReference type="EMBL" id="KAI3736105.1"/>
    </source>
</evidence>
<dbReference type="Proteomes" id="UP001055879">
    <property type="component" value="Linkage Group LG04"/>
</dbReference>
<comment type="caution">
    <text evidence="1">The sequence shown here is derived from an EMBL/GenBank/DDBJ whole genome shotgun (WGS) entry which is preliminary data.</text>
</comment>
<gene>
    <name evidence="1" type="ORF">L6452_15638</name>
</gene>
<accession>A0ACB9CPC8</accession>
<protein>
    <submittedName>
        <fullName evidence="1">Uncharacterized protein</fullName>
    </submittedName>
</protein>
<dbReference type="EMBL" id="CM042050">
    <property type="protein sequence ID" value="KAI3736105.1"/>
    <property type="molecule type" value="Genomic_DNA"/>
</dbReference>
<evidence type="ECO:0000313" key="2">
    <source>
        <dbReference type="Proteomes" id="UP001055879"/>
    </source>
</evidence>
<name>A0ACB9CPC8_ARCLA</name>